<reference evidence="3" key="1">
    <citation type="submission" date="2015-06" db="EMBL/GenBank/DDBJ databases">
        <authorList>
            <person name="Bertelli C."/>
        </authorList>
    </citation>
    <scope>NUCLEOTIDE SEQUENCE [LARGE SCALE GENOMIC DNA]</scope>
    <source>
        <strain evidence="3">CRIB-30</strain>
    </source>
</reference>
<keyword evidence="1" id="KW-1133">Transmembrane helix</keyword>
<evidence type="ECO:0000313" key="2">
    <source>
        <dbReference type="EMBL" id="CRX37642.1"/>
    </source>
</evidence>
<dbReference type="RefSeq" id="WP_098037503.1">
    <property type="nucleotide sequence ID" value="NZ_CWGJ01000005.1"/>
</dbReference>
<keyword evidence="1" id="KW-0472">Membrane</keyword>
<dbReference type="Proteomes" id="UP000220251">
    <property type="component" value="Unassembled WGS sequence"/>
</dbReference>
<protein>
    <submittedName>
        <fullName evidence="2">Putative membrane protein</fullName>
    </submittedName>
</protein>
<dbReference type="AlphaFoldDB" id="A0A0H5DNB7"/>
<keyword evidence="3" id="KW-1185">Reference proteome</keyword>
<dbReference type="EMBL" id="CWGJ01000005">
    <property type="protein sequence ID" value="CRX37642.1"/>
    <property type="molecule type" value="Genomic_DNA"/>
</dbReference>
<sequence length="252" mass="27909">MSRLKIRREGGHKNLIHLSGKTSFGLSKPLLLALSLAVIYHLLFFLLVDTGRPDRETPYKEKGKVFVAIETREMEEPISYSGEREAETESLLQALTRQASPLLLPESLAEAPADILSEEKTDAVYAAFLKESAKKERALPSRGRYYPPLEIKLGGGLSETALITLTNFEEQKTRAFGERAKRHVFVFECIVDCSSGEVASSRLVSAYSDEPIRKKAETVIAALSFKANTPVPLIKGLIEVTITEENPLTAYP</sequence>
<evidence type="ECO:0000256" key="1">
    <source>
        <dbReference type="SAM" id="Phobius"/>
    </source>
</evidence>
<feature type="transmembrane region" description="Helical" evidence="1">
    <location>
        <begin position="30"/>
        <end position="48"/>
    </location>
</feature>
<gene>
    <name evidence="2" type="ORF">ELAC_0281</name>
</gene>
<proteinExistence type="predicted"/>
<name>A0A0H5DNB7_9BACT</name>
<accession>A0A0H5DNB7</accession>
<organism evidence="2 3">
    <name type="scientific">Estrella lausannensis</name>
    <dbReference type="NCBI Taxonomy" id="483423"/>
    <lineage>
        <taxon>Bacteria</taxon>
        <taxon>Pseudomonadati</taxon>
        <taxon>Chlamydiota</taxon>
        <taxon>Chlamydiia</taxon>
        <taxon>Parachlamydiales</taxon>
        <taxon>Candidatus Criblamydiaceae</taxon>
        <taxon>Estrella</taxon>
    </lineage>
</organism>
<evidence type="ECO:0000313" key="3">
    <source>
        <dbReference type="Proteomes" id="UP000220251"/>
    </source>
</evidence>
<keyword evidence="1" id="KW-0812">Transmembrane</keyword>